<dbReference type="RefSeq" id="WP_301118382.1">
    <property type="nucleotide sequence ID" value="NZ_JAUHPX010000002.1"/>
</dbReference>
<name>A0AAW7M3Z5_9MICO</name>
<dbReference type="EMBL" id="JAUHPX010000002">
    <property type="protein sequence ID" value="MDN4487313.1"/>
    <property type="molecule type" value="Genomic_DNA"/>
</dbReference>
<proteinExistence type="predicted"/>
<accession>A0AAW7M3Z5</accession>
<evidence type="ECO:0000313" key="1">
    <source>
        <dbReference type="EMBL" id="MDN4487313.1"/>
    </source>
</evidence>
<protein>
    <submittedName>
        <fullName evidence="1">YdeI/OmpD-associated family protein</fullName>
    </submittedName>
</protein>
<organism evidence="1 2">
    <name type="scientific">Demequina lignilytica</name>
    <dbReference type="NCBI Taxonomy" id="3051663"/>
    <lineage>
        <taxon>Bacteria</taxon>
        <taxon>Bacillati</taxon>
        <taxon>Actinomycetota</taxon>
        <taxon>Actinomycetes</taxon>
        <taxon>Micrococcales</taxon>
        <taxon>Demequinaceae</taxon>
        <taxon>Demequina</taxon>
    </lineage>
</organism>
<keyword evidence="2" id="KW-1185">Reference proteome</keyword>
<reference evidence="1" key="1">
    <citation type="submission" date="2023-06" db="EMBL/GenBank/DDBJ databases">
        <title>Sysu t00039.</title>
        <authorList>
            <person name="Gao L."/>
            <person name="Fang B.-Z."/>
            <person name="Li W.-J."/>
        </authorList>
    </citation>
    <scope>NUCLEOTIDE SEQUENCE</scope>
    <source>
        <strain evidence="1">SYSU T00039</strain>
    </source>
</reference>
<comment type="caution">
    <text evidence="1">The sequence shown here is derived from an EMBL/GenBank/DDBJ whole genome shotgun (WGS) entry which is preliminary data.</text>
</comment>
<gene>
    <name evidence="1" type="ORF">QQX10_03930</name>
</gene>
<dbReference type="Pfam" id="PF13376">
    <property type="entry name" value="OmdA"/>
    <property type="match status" value="1"/>
</dbReference>
<dbReference type="Proteomes" id="UP001172737">
    <property type="component" value="Unassembled WGS sequence"/>
</dbReference>
<sequence>MHPIEAGDDGVARIHPADADEWRAWLEQHHAEATGVWVAMWRHGAGRAGLTYEDLVRQALCFGWIDAITRRLDDSRTLQYCAPRRRGSGWARSNKVRLAELERAGLMAPSGAAVVAAAKADGSWTMLDDVEDLVVPPDLAEALASRPGAREAWEGFSPSARKQMLGHVAMARREATRAARIVAIADAAARGERL</sequence>
<dbReference type="AlphaFoldDB" id="A0AAW7M3Z5"/>
<evidence type="ECO:0000313" key="2">
    <source>
        <dbReference type="Proteomes" id="UP001172737"/>
    </source>
</evidence>